<dbReference type="GO" id="GO:0016052">
    <property type="term" value="P:carbohydrate catabolic process"/>
    <property type="evidence" value="ECO:0007669"/>
    <property type="project" value="TreeGrafter"/>
</dbReference>
<dbReference type="SUPFAM" id="SSF51604">
    <property type="entry name" value="Enolase C-terminal domain-like"/>
    <property type="match status" value="1"/>
</dbReference>
<name>A0A255DDF3_9MYCO</name>
<dbReference type="SMART" id="SM00922">
    <property type="entry name" value="MR_MLE"/>
    <property type="match status" value="1"/>
</dbReference>
<feature type="domain" description="Mandelate racemase/muconate lactonizing enzyme C-terminal" evidence="4">
    <location>
        <begin position="145"/>
        <end position="245"/>
    </location>
</feature>
<keyword evidence="6" id="KW-1185">Reference proteome</keyword>
<dbReference type="GO" id="GO:0000287">
    <property type="term" value="F:magnesium ion binding"/>
    <property type="evidence" value="ECO:0007669"/>
    <property type="project" value="TreeGrafter"/>
</dbReference>
<keyword evidence="3" id="KW-0460">Magnesium</keyword>
<dbReference type="Gene3D" id="3.20.20.120">
    <property type="entry name" value="Enolase-like C-terminal domain"/>
    <property type="match status" value="1"/>
</dbReference>
<dbReference type="Gene3D" id="3.30.390.10">
    <property type="entry name" value="Enolase-like, N-terminal domain"/>
    <property type="match status" value="1"/>
</dbReference>
<dbReference type="GO" id="GO:0016836">
    <property type="term" value="F:hydro-lyase activity"/>
    <property type="evidence" value="ECO:0007669"/>
    <property type="project" value="TreeGrafter"/>
</dbReference>
<dbReference type="InterPro" id="IPR029065">
    <property type="entry name" value="Enolase_C-like"/>
</dbReference>
<dbReference type="SFLD" id="SFLDG00179">
    <property type="entry name" value="mandelate_racemase"/>
    <property type="match status" value="1"/>
</dbReference>
<dbReference type="PANTHER" id="PTHR13794:SF58">
    <property type="entry name" value="MITOCHONDRIAL ENOLASE SUPERFAMILY MEMBER 1"/>
    <property type="match status" value="1"/>
</dbReference>
<evidence type="ECO:0000313" key="6">
    <source>
        <dbReference type="Proteomes" id="UP000216063"/>
    </source>
</evidence>
<dbReference type="InterPro" id="IPR036849">
    <property type="entry name" value="Enolase-like_C_sf"/>
</dbReference>
<evidence type="ECO:0000256" key="2">
    <source>
        <dbReference type="ARBA" id="ARBA00022723"/>
    </source>
</evidence>
<dbReference type="InterPro" id="IPR046945">
    <property type="entry name" value="RHMD-like"/>
</dbReference>
<dbReference type="GO" id="GO:0009063">
    <property type="term" value="P:amino acid catabolic process"/>
    <property type="evidence" value="ECO:0007669"/>
    <property type="project" value="InterPro"/>
</dbReference>
<organism evidence="5 6">
    <name type="scientific">Mycolicibacterium sphagni</name>
    <dbReference type="NCBI Taxonomy" id="1786"/>
    <lineage>
        <taxon>Bacteria</taxon>
        <taxon>Bacillati</taxon>
        <taxon>Actinomycetota</taxon>
        <taxon>Actinomycetes</taxon>
        <taxon>Mycobacteriales</taxon>
        <taxon>Mycobacteriaceae</taxon>
        <taxon>Mycolicibacterium</taxon>
    </lineage>
</organism>
<keyword evidence="2" id="KW-0479">Metal-binding</keyword>
<dbReference type="SFLD" id="SFLDS00001">
    <property type="entry name" value="Enolase"/>
    <property type="match status" value="1"/>
</dbReference>
<evidence type="ECO:0000313" key="5">
    <source>
        <dbReference type="EMBL" id="OYN77489.1"/>
    </source>
</evidence>
<gene>
    <name evidence="5" type="ORF">CG716_18335</name>
</gene>
<dbReference type="EMBL" id="NOZR01000016">
    <property type="protein sequence ID" value="OYN77489.1"/>
    <property type="molecule type" value="Genomic_DNA"/>
</dbReference>
<sequence>MSVISAKIERVDVDIYTVETPEPEADGTLAWDATTAVVVHIHTGGTTGLGWTYSSPAAAAVIIDHLAGVVGGRNPFDVAGAWQAMQRSCRNFGTRGLIMQALSAVDIALWDLKARLCDEPLTTLLGQVRPAVPIYGSGGFTTLDDTQLAEQVATWRATGCSAMKIKIGQDWGADIACDVRRVRQLRECAGDDVALMVDANGGYTPGQACRVGVALDDLGVVWFEEPVSSDDIEGMNTVRGSVRCDVAAGEYVSDLYDARRIAPVVDCLQLDATRCGGYTGWLAAASVAAAHNLEVSAHCAPALHAPVAASITNLRHLEYFIDHTRLEPELFDGLPRAVDGVLIPETARPGHGMSIAATAAHYRRWP</sequence>
<dbReference type="InterPro" id="IPR013342">
    <property type="entry name" value="Mandelate_racemase_C"/>
</dbReference>
<evidence type="ECO:0000256" key="1">
    <source>
        <dbReference type="ARBA" id="ARBA00001946"/>
    </source>
</evidence>
<dbReference type="Pfam" id="PF13378">
    <property type="entry name" value="MR_MLE_C"/>
    <property type="match status" value="1"/>
</dbReference>
<dbReference type="RefSeq" id="WP_094482170.1">
    <property type="nucleotide sequence ID" value="NZ_NOZR01000016.1"/>
</dbReference>
<dbReference type="PROSITE" id="PS00908">
    <property type="entry name" value="MR_MLE_1"/>
    <property type="match status" value="1"/>
</dbReference>
<evidence type="ECO:0000256" key="3">
    <source>
        <dbReference type="ARBA" id="ARBA00022842"/>
    </source>
</evidence>
<comment type="cofactor">
    <cofactor evidence="1">
        <name>Mg(2+)</name>
        <dbReference type="ChEBI" id="CHEBI:18420"/>
    </cofactor>
</comment>
<proteinExistence type="predicted"/>
<dbReference type="InterPro" id="IPR013341">
    <property type="entry name" value="Mandelate_racemase_N_dom"/>
</dbReference>
<accession>A0A255DDF3</accession>
<dbReference type="Pfam" id="PF02746">
    <property type="entry name" value="MR_MLE_N"/>
    <property type="match status" value="1"/>
</dbReference>
<dbReference type="Proteomes" id="UP000216063">
    <property type="component" value="Unassembled WGS sequence"/>
</dbReference>
<dbReference type="AlphaFoldDB" id="A0A255DDF3"/>
<reference evidence="5 6" key="1">
    <citation type="submission" date="2017-07" db="EMBL/GenBank/DDBJ databases">
        <title>The new phylogeny of genus Mycobacterium.</title>
        <authorList>
            <person name="Tortoli E."/>
            <person name="Trovato A."/>
            <person name="Cirillo D.M."/>
        </authorList>
    </citation>
    <scope>NUCLEOTIDE SEQUENCE [LARGE SCALE GENOMIC DNA]</scope>
    <source>
        <strain evidence="5 6">ATCC 33027</strain>
    </source>
</reference>
<comment type="caution">
    <text evidence="5">The sequence shown here is derived from an EMBL/GenBank/DDBJ whole genome shotgun (WGS) entry which is preliminary data.</text>
</comment>
<dbReference type="InterPro" id="IPR018110">
    <property type="entry name" value="Mandel_Rmase/mucon_lact_enz_CS"/>
</dbReference>
<dbReference type="SUPFAM" id="SSF54826">
    <property type="entry name" value="Enolase N-terminal domain-like"/>
    <property type="match status" value="1"/>
</dbReference>
<evidence type="ECO:0000259" key="4">
    <source>
        <dbReference type="SMART" id="SM00922"/>
    </source>
</evidence>
<dbReference type="InterPro" id="IPR029017">
    <property type="entry name" value="Enolase-like_N"/>
</dbReference>
<dbReference type="PANTHER" id="PTHR13794">
    <property type="entry name" value="ENOLASE SUPERFAMILY, MANDELATE RACEMASE"/>
    <property type="match status" value="1"/>
</dbReference>
<protein>
    <submittedName>
        <fullName evidence="5">Mandelate racemase</fullName>
    </submittedName>
</protein>
<dbReference type="OrthoDB" id="5241672at2"/>